<keyword evidence="2" id="KW-0347">Helicase</keyword>
<evidence type="ECO:0000313" key="2">
    <source>
        <dbReference type="EMBL" id="KAF7835593.1"/>
    </source>
</evidence>
<dbReference type="OrthoDB" id="1920387at2759"/>
<dbReference type="AlphaFoldDB" id="A0A834X003"/>
<feature type="domain" description="DNA helicase Pif1-like 2B" evidence="1">
    <location>
        <begin position="130"/>
        <end position="176"/>
    </location>
</feature>
<dbReference type="EMBL" id="JAAIUW010000004">
    <property type="protein sequence ID" value="KAF7835593.1"/>
    <property type="molecule type" value="Genomic_DNA"/>
</dbReference>
<name>A0A834X003_9FABA</name>
<evidence type="ECO:0000313" key="3">
    <source>
        <dbReference type="Proteomes" id="UP000634136"/>
    </source>
</evidence>
<keyword evidence="2" id="KW-0378">Hydrolase</keyword>
<dbReference type="Proteomes" id="UP000634136">
    <property type="component" value="Unassembled WGS sequence"/>
</dbReference>
<comment type="caution">
    <text evidence="2">The sequence shown here is derived from an EMBL/GenBank/DDBJ whole genome shotgun (WGS) entry which is preliminary data.</text>
</comment>
<organism evidence="2 3">
    <name type="scientific">Senna tora</name>
    <dbReference type="NCBI Taxonomy" id="362788"/>
    <lineage>
        <taxon>Eukaryota</taxon>
        <taxon>Viridiplantae</taxon>
        <taxon>Streptophyta</taxon>
        <taxon>Embryophyta</taxon>
        <taxon>Tracheophyta</taxon>
        <taxon>Spermatophyta</taxon>
        <taxon>Magnoliopsida</taxon>
        <taxon>eudicotyledons</taxon>
        <taxon>Gunneridae</taxon>
        <taxon>Pentapetalae</taxon>
        <taxon>rosids</taxon>
        <taxon>fabids</taxon>
        <taxon>Fabales</taxon>
        <taxon>Fabaceae</taxon>
        <taxon>Caesalpinioideae</taxon>
        <taxon>Cassia clade</taxon>
        <taxon>Senna</taxon>
    </lineage>
</organism>
<dbReference type="PANTHER" id="PTHR10492">
    <property type="match status" value="1"/>
</dbReference>
<accession>A0A834X003</accession>
<gene>
    <name evidence="2" type="ORF">G2W53_010452</name>
</gene>
<reference evidence="2" key="1">
    <citation type="submission" date="2020-09" db="EMBL/GenBank/DDBJ databases">
        <title>Genome-Enabled Discovery of Anthraquinone Biosynthesis in Senna tora.</title>
        <authorList>
            <person name="Kang S.-H."/>
            <person name="Pandey R.P."/>
            <person name="Lee C.-M."/>
            <person name="Sim J.-S."/>
            <person name="Jeong J.-T."/>
            <person name="Choi B.-S."/>
            <person name="Jung M."/>
            <person name="Ginzburg D."/>
            <person name="Zhao K."/>
            <person name="Won S.Y."/>
            <person name="Oh T.-J."/>
            <person name="Yu Y."/>
            <person name="Kim N.-H."/>
            <person name="Lee O.R."/>
            <person name="Lee T.-H."/>
            <person name="Bashyal P."/>
            <person name="Kim T.-S."/>
            <person name="Lee W.-H."/>
            <person name="Kawkins C."/>
            <person name="Kim C.-K."/>
            <person name="Kim J.S."/>
            <person name="Ahn B.O."/>
            <person name="Rhee S.Y."/>
            <person name="Sohng J.K."/>
        </authorList>
    </citation>
    <scope>NUCLEOTIDE SEQUENCE</scope>
    <source>
        <tissue evidence="2">Leaf</tissue>
    </source>
</reference>
<proteinExistence type="predicted"/>
<protein>
    <submittedName>
        <fullName evidence="2">ATP-dependent DNA helicase PIF1-like</fullName>
    </submittedName>
</protein>
<dbReference type="PANTHER" id="PTHR10492:SF101">
    <property type="entry name" value="ATP-DEPENDENT DNA HELICASE"/>
    <property type="match status" value="1"/>
</dbReference>
<dbReference type="SUPFAM" id="SSF52540">
    <property type="entry name" value="P-loop containing nucleoside triphosphate hydrolases"/>
    <property type="match status" value="1"/>
</dbReference>
<sequence>MRLTSSRNELENKSISDFADWILKIGDGRIGSIINDEEHEINMDDDIIISDVSDPTISIVDNTYPNFLETCDNHTYFRDRAILSPTLEDVTQVNDYMLGLLPDVERNYLSFDSISNQDPNPELSNVYTTEFLNTISGSGLPHNELKLKVGDSIMLLPNIDRSMGLCNGTRLIVSRLCDHVIEAIIVSGKFSGEKGSKSVEEYCKEMEIAIIRANVVEYREATMASFICGLNKEIANVVELQHYVEIEDLVHMAMKVERQLKKGGRPSSKFEMGGSTI</sequence>
<evidence type="ECO:0000259" key="1">
    <source>
        <dbReference type="Pfam" id="PF21530"/>
    </source>
</evidence>
<dbReference type="Pfam" id="PF21530">
    <property type="entry name" value="Pif1_2B_dom"/>
    <property type="match status" value="1"/>
</dbReference>
<keyword evidence="2" id="KW-0547">Nucleotide-binding</keyword>
<dbReference type="InterPro" id="IPR027417">
    <property type="entry name" value="P-loop_NTPase"/>
</dbReference>
<dbReference type="GO" id="GO:0004386">
    <property type="term" value="F:helicase activity"/>
    <property type="evidence" value="ECO:0007669"/>
    <property type="project" value="UniProtKB-KW"/>
</dbReference>
<keyword evidence="3" id="KW-1185">Reference proteome</keyword>
<keyword evidence="2" id="KW-0067">ATP-binding</keyword>
<dbReference type="InterPro" id="IPR049163">
    <property type="entry name" value="Pif1-like_2B_dom"/>
</dbReference>